<name>A0A4Q8AEY5_9MICC</name>
<gene>
    <name evidence="2" type="ORF">EV380_1814</name>
</gene>
<evidence type="ECO:0000313" key="3">
    <source>
        <dbReference type="Proteomes" id="UP000292685"/>
    </source>
</evidence>
<protein>
    <submittedName>
        <fullName evidence="2">VapB protein of antitoxin of type II toxin-antitoxin system</fullName>
    </submittedName>
</protein>
<dbReference type="RefSeq" id="WP_130450813.1">
    <property type="nucleotide sequence ID" value="NZ_SHLA01000001.1"/>
</dbReference>
<dbReference type="InterPro" id="IPR019239">
    <property type="entry name" value="VapB_antitoxin"/>
</dbReference>
<sequence length="76" mass="8210">MAITSIDISGDLLRQARSLTGASSNREVVDLALRRLIAHKSKQQMVDAISQLADLPSGLHAPTIKPGQPDQHRDAQ</sequence>
<dbReference type="EMBL" id="SHLA01000001">
    <property type="protein sequence ID" value="RZU62223.1"/>
    <property type="molecule type" value="Genomic_DNA"/>
</dbReference>
<proteinExistence type="predicted"/>
<dbReference type="OrthoDB" id="4564594at2"/>
<keyword evidence="3" id="KW-1185">Reference proteome</keyword>
<dbReference type="AlphaFoldDB" id="A0A4Q8AEY5"/>
<feature type="region of interest" description="Disordered" evidence="1">
    <location>
        <begin position="57"/>
        <end position="76"/>
    </location>
</feature>
<evidence type="ECO:0000313" key="2">
    <source>
        <dbReference type="EMBL" id="RZU62223.1"/>
    </source>
</evidence>
<comment type="caution">
    <text evidence="2">The sequence shown here is derived from an EMBL/GenBank/DDBJ whole genome shotgun (WGS) entry which is preliminary data.</text>
</comment>
<dbReference type="Proteomes" id="UP000292685">
    <property type="component" value="Unassembled WGS sequence"/>
</dbReference>
<organism evidence="2 3">
    <name type="scientific">Zhihengliuella halotolerans</name>
    <dbReference type="NCBI Taxonomy" id="370736"/>
    <lineage>
        <taxon>Bacteria</taxon>
        <taxon>Bacillati</taxon>
        <taxon>Actinomycetota</taxon>
        <taxon>Actinomycetes</taxon>
        <taxon>Micrococcales</taxon>
        <taxon>Micrococcaceae</taxon>
        <taxon>Zhihengliuella</taxon>
    </lineage>
</organism>
<accession>A0A4Q8AEY5</accession>
<dbReference type="Pfam" id="PF09957">
    <property type="entry name" value="VapB_antitoxin"/>
    <property type="match status" value="1"/>
</dbReference>
<reference evidence="2 3" key="1">
    <citation type="submission" date="2019-02" db="EMBL/GenBank/DDBJ databases">
        <title>Sequencing the genomes of 1000 actinobacteria strains.</title>
        <authorList>
            <person name="Klenk H.-P."/>
        </authorList>
    </citation>
    <scope>NUCLEOTIDE SEQUENCE [LARGE SCALE GENOMIC DNA]</scope>
    <source>
        <strain evidence="2 3">DSM 17364</strain>
    </source>
</reference>
<evidence type="ECO:0000256" key="1">
    <source>
        <dbReference type="SAM" id="MobiDB-lite"/>
    </source>
</evidence>